<gene>
    <name evidence="3" type="primary">bpoC_1</name>
    <name evidence="3" type="ORF">ACRB68_10510</name>
</gene>
<dbReference type="InterPro" id="IPR000073">
    <property type="entry name" value="AB_hydrolase_1"/>
</dbReference>
<feature type="domain" description="AB hydrolase-1" evidence="2">
    <location>
        <begin position="23"/>
        <end position="259"/>
    </location>
</feature>
<keyword evidence="3" id="KW-0560">Oxidoreductase</keyword>
<dbReference type="InterPro" id="IPR050266">
    <property type="entry name" value="AB_hydrolase_sf"/>
</dbReference>
<dbReference type="EMBL" id="WEGH01000001">
    <property type="protein sequence ID" value="MQY03016.1"/>
    <property type="molecule type" value="Genomic_DNA"/>
</dbReference>
<dbReference type="Pfam" id="PF12697">
    <property type="entry name" value="Abhydrolase_6"/>
    <property type="match status" value="1"/>
</dbReference>
<evidence type="ECO:0000313" key="4">
    <source>
        <dbReference type="Proteomes" id="UP000487268"/>
    </source>
</evidence>
<dbReference type="EC" id="1.11.1.18" evidence="3"/>
<evidence type="ECO:0000256" key="1">
    <source>
        <dbReference type="ARBA" id="ARBA00022801"/>
    </source>
</evidence>
<keyword evidence="3" id="KW-0575">Peroxidase</keyword>
<dbReference type="PRINTS" id="PR00412">
    <property type="entry name" value="EPOXHYDRLASE"/>
</dbReference>
<reference evidence="3 4" key="1">
    <citation type="submission" date="2019-10" db="EMBL/GenBank/DDBJ databases">
        <title>Actinomadura rubteroloni sp. nov. and Actinomadura macrotermitis sp. nov., isolated from the gut of fungus growing-termite Macrotermes natalensis.</title>
        <authorList>
            <person name="Benndorf R."/>
            <person name="Martin K."/>
            <person name="Kuefner M."/>
            <person name="De Beer W."/>
            <person name="Kaster A.-K."/>
            <person name="Vollmers J."/>
            <person name="Poulsen M."/>
            <person name="Beemelmanns C."/>
        </authorList>
    </citation>
    <scope>NUCLEOTIDE SEQUENCE [LARGE SCALE GENOMIC DNA]</scope>
    <source>
        <strain evidence="3 4">RB68</strain>
    </source>
</reference>
<keyword evidence="1" id="KW-0378">Hydrolase</keyword>
<name>A0A7K0BPK8_9ACTN</name>
<organism evidence="3 4">
    <name type="scientific">Actinomadura macrotermitis</name>
    <dbReference type="NCBI Taxonomy" id="2585200"/>
    <lineage>
        <taxon>Bacteria</taxon>
        <taxon>Bacillati</taxon>
        <taxon>Actinomycetota</taxon>
        <taxon>Actinomycetes</taxon>
        <taxon>Streptosporangiales</taxon>
        <taxon>Thermomonosporaceae</taxon>
        <taxon>Actinomadura</taxon>
    </lineage>
</organism>
<comment type="caution">
    <text evidence="3">The sequence shown here is derived from an EMBL/GenBank/DDBJ whole genome shotgun (WGS) entry which is preliminary data.</text>
</comment>
<dbReference type="Proteomes" id="UP000487268">
    <property type="component" value="Unassembled WGS sequence"/>
</dbReference>
<dbReference type="GO" id="GO:0019806">
    <property type="term" value="F:bromide peroxidase activity"/>
    <property type="evidence" value="ECO:0007669"/>
    <property type="project" value="UniProtKB-EC"/>
</dbReference>
<dbReference type="InterPro" id="IPR000639">
    <property type="entry name" value="Epox_hydrolase-like"/>
</dbReference>
<proteinExistence type="predicted"/>
<dbReference type="GO" id="GO:0016020">
    <property type="term" value="C:membrane"/>
    <property type="evidence" value="ECO:0007669"/>
    <property type="project" value="TreeGrafter"/>
</dbReference>
<dbReference type="AlphaFoldDB" id="A0A7K0BPK8"/>
<dbReference type="GO" id="GO:0016787">
    <property type="term" value="F:hydrolase activity"/>
    <property type="evidence" value="ECO:0007669"/>
    <property type="project" value="UniProtKB-KW"/>
</dbReference>
<dbReference type="PRINTS" id="PR00111">
    <property type="entry name" value="ABHYDROLASE"/>
</dbReference>
<dbReference type="PANTHER" id="PTHR43798:SF31">
    <property type="entry name" value="AB HYDROLASE SUPERFAMILY PROTEIN YCLE"/>
    <property type="match status" value="1"/>
</dbReference>
<keyword evidence="4" id="KW-1185">Reference proteome</keyword>
<sequence length="280" mass="29642">MPLARVNGISLGYDVHGRGDSTVVLVTGTGAPGRIWRTHQVPALVAAGHRVVTLDNRGIAPTDAGPGPFTLTDLAADVAALISWLGAGPCGVVGFSLGAMIVQELLLDRPELVTGAVLMATRGRTDALAAAMSAAEIELCDSGIRLPAKYAAYLHAMHSLSPRTLRDENSLRDWLDIFELSSVDLSSVRGQLGLEAIDNRLGAYGAIRCPTLVIAFADDRIVRPELCREVADSIPGSEFLELQGCGHYGNLERPDEVNSALVEFFGRQAMSATSGRAIAR</sequence>
<evidence type="ECO:0000313" key="3">
    <source>
        <dbReference type="EMBL" id="MQY03016.1"/>
    </source>
</evidence>
<protein>
    <submittedName>
        <fullName evidence="3">Putative non-heme bromoperoxidase BpoC</fullName>
        <ecNumber evidence="3">1.11.1.18</ecNumber>
    </submittedName>
</protein>
<dbReference type="InterPro" id="IPR029058">
    <property type="entry name" value="AB_hydrolase_fold"/>
</dbReference>
<dbReference type="PANTHER" id="PTHR43798">
    <property type="entry name" value="MONOACYLGLYCEROL LIPASE"/>
    <property type="match status" value="1"/>
</dbReference>
<dbReference type="Gene3D" id="3.40.50.1820">
    <property type="entry name" value="alpha/beta hydrolase"/>
    <property type="match status" value="1"/>
</dbReference>
<accession>A0A7K0BPK8</accession>
<dbReference type="SUPFAM" id="SSF53474">
    <property type="entry name" value="alpha/beta-Hydrolases"/>
    <property type="match status" value="1"/>
</dbReference>
<dbReference type="RefSeq" id="WP_328593781.1">
    <property type="nucleotide sequence ID" value="NZ_WEGH01000001.1"/>
</dbReference>
<evidence type="ECO:0000259" key="2">
    <source>
        <dbReference type="Pfam" id="PF12697"/>
    </source>
</evidence>